<feature type="compositionally biased region" description="Basic and acidic residues" evidence="5">
    <location>
        <begin position="2246"/>
        <end position="2297"/>
    </location>
</feature>
<feature type="compositionally biased region" description="Basic and acidic residues" evidence="5">
    <location>
        <begin position="1884"/>
        <end position="1902"/>
    </location>
</feature>
<feature type="compositionally biased region" description="Basic and acidic residues" evidence="5">
    <location>
        <begin position="1692"/>
        <end position="1792"/>
    </location>
</feature>
<dbReference type="GO" id="GO:0003729">
    <property type="term" value="F:mRNA binding"/>
    <property type="evidence" value="ECO:0007669"/>
    <property type="project" value="TreeGrafter"/>
</dbReference>
<feature type="region of interest" description="Disordered" evidence="5">
    <location>
        <begin position="1117"/>
        <end position="1161"/>
    </location>
</feature>
<comment type="caution">
    <text evidence="9">The sequence shown here is derived from an EMBL/GenBank/DDBJ whole genome shotgun (WGS) entry which is preliminary data.</text>
</comment>
<feature type="compositionally biased region" description="Pro residues" evidence="5">
    <location>
        <begin position="2114"/>
        <end position="2124"/>
    </location>
</feature>
<feature type="compositionally biased region" description="Pro residues" evidence="5">
    <location>
        <begin position="1813"/>
        <end position="1825"/>
    </location>
</feature>
<feature type="compositionally biased region" description="Pro residues" evidence="5">
    <location>
        <begin position="2134"/>
        <end position="2145"/>
    </location>
</feature>
<feature type="compositionally biased region" description="Basic and acidic residues" evidence="5">
    <location>
        <begin position="2305"/>
        <end position="2317"/>
    </location>
</feature>
<feature type="region of interest" description="Disordered" evidence="5">
    <location>
        <begin position="1"/>
        <end position="117"/>
    </location>
</feature>
<gene>
    <name evidence="9" type="ORF">CMUS01_12099</name>
</gene>
<dbReference type="Proteomes" id="UP000639643">
    <property type="component" value="Unassembled WGS sequence"/>
</dbReference>
<feature type="compositionally biased region" description="Gly residues" evidence="5">
    <location>
        <begin position="37"/>
        <end position="46"/>
    </location>
</feature>
<accession>A0A8H6N2R5</accession>
<feature type="domain" description="THO complex subunitTHOC2 C-terminal" evidence="6">
    <location>
        <begin position="1195"/>
        <end position="1512"/>
    </location>
</feature>
<feature type="compositionally biased region" description="Polar residues" evidence="5">
    <location>
        <begin position="2323"/>
        <end position="2332"/>
    </location>
</feature>
<dbReference type="InterPro" id="IPR021726">
    <property type="entry name" value="THO_THOC2_N"/>
</dbReference>
<feature type="region of interest" description="Disordered" evidence="5">
    <location>
        <begin position="1547"/>
        <end position="2419"/>
    </location>
</feature>
<feature type="compositionally biased region" description="Polar residues" evidence="5">
    <location>
        <begin position="2190"/>
        <end position="2203"/>
    </location>
</feature>
<feature type="compositionally biased region" description="Pro residues" evidence="5">
    <location>
        <begin position="1601"/>
        <end position="1610"/>
    </location>
</feature>
<keyword evidence="10" id="KW-1185">Reference proteome</keyword>
<protein>
    <recommendedName>
        <fullName evidence="3">THO complex subunit 2</fullName>
    </recommendedName>
</protein>
<dbReference type="InterPro" id="IPR040007">
    <property type="entry name" value="Tho2"/>
</dbReference>
<name>A0A8H6N2R5_9PEZI</name>
<comment type="subcellular location">
    <subcellularLocation>
        <location evidence="1">Nucleus</location>
    </subcellularLocation>
</comment>
<dbReference type="GO" id="GO:0006397">
    <property type="term" value="P:mRNA processing"/>
    <property type="evidence" value="ECO:0007669"/>
    <property type="project" value="InterPro"/>
</dbReference>
<dbReference type="GO" id="GO:0006406">
    <property type="term" value="P:mRNA export from nucleus"/>
    <property type="evidence" value="ECO:0007669"/>
    <property type="project" value="InterPro"/>
</dbReference>
<feature type="compositionally biased region" description="Basic and acidic residues" evidence="5">
    <location>
        <begin position="1936"/>
        <end position="1945"/>
    </location>
</feature>
<comment type="similarity">
    <text evidence="2">Belongs to the THOC2 family.</text>
</comment>
<feature type="compositionally biased region" description="Basic and acidic residues" evidence="5">
    <location>
        <begin position="565"/>
        <end position="591"/>
    </location>
</feature>
<proteinExistence type="inferred from homology"/>
<feature type="compositionally biased region" description="Basic and acidic residues" evidence="5">
    <location>
        <begin position="1953"/>
        <end position="1971"/>
    </location>
</feature>
<feature type="compositionally biased region" description="Pro residues" evidence="5">
    <location>
        <begin position="2090"/>
        <end position="2100"/>
    </location>
</feature>
<feature type="compositionally biased region" description="Polar residues" evidence="5">
    <location>
        <begin position="1988"/>
        <end position="2004"/>
    </location>
</feature>
<dbReference type="Pfam" id="PF11732">
    <property type="entry name" value="Thoc2"/>
    <property type="match status" value="1"/>
</dbReference>
<feature type="compositionally biased region" description="Low complexity" evidence="5">
    <location>
        <begin position="2152"/>
        <end position="2161"/>
    </location>
</feature>
<evidence type="ECO:0000256" key="4">
    <source>
        <dbReference type="ARBA" id="ARBA00023242"/>
    </source>
</evidence>
<dbReference type="GO" id="GO:0000445">
    <property type="term" value="C:THO complex part of transcription export complex"/>
    <property type="evidence" value="ECO:0007669"/>
    <property type="project" value="TreeGrafter"/>
</dbReference>
<feature type="compositionally biased region" description="Low complexity" evidence="5">
    <location>
        <begin position="2204"/>
        <end position="2218"/>
    </location>
</feature>
<feature type="compositionally biased region" description="Low complexity" evidence="5">
    <location>
        <begin position="1619"/>
        <end position="1633"/>
    </location>
</feature>
<evidence type="ECO:0000256" key="3">
    <source>
        <dbReference type="ARBA" id="ARBA00019596"/>
    </source>
</evidence>
<feature type="region of interest" description="Disordered" evidence="5">
    <location>
        <begin position="552"/>
        <end position="591"/>
    </location>
</feature>
<evidence type="ECO:0000259" key="8">
    <source>
        <dbReference type="Pfam" id="PF16134"/>
    </source>
</evidence>
<evidence type="ECO:0000259" key="6">
    <source>
        <dbReference type="Pfam" id="PF11262"/>
    </source>
</evidence>
<dbReference type="InterPro" id="IPR032302">
    <property type="entry name" value="THOC2_N"/>
</dbReference>
<reference evidence="9" key="1">
    <citation type="journal article" date="2020" name="Phytopathology">
        <title>Genome Sequence Resources of Colletotrichum truncatum, C. plurivorum, C. musicola, and C. sojae: Four Species Pathogenic to Soybean (Glycine max).</title>
        <authorList>
            <person name="Rogerio F."/>
            <person name="Boufleur T.R."/>
            <person name="Ciampi-Guillardi M."/>
            <person name="Sukno S.A."/>
            <person name="Thon M.R."/>
            <person name="Massola Junior N.S."/>
            <person name="Baroncelli R."/>
        </authorList>
    </citation>
    <scope>NUCLEOTIDE SEQUENCE</scope>
    <source>
        <strain evidence="9">LFN0074</strain>
    </source>
</reference>
<dbReference type="PANTHER" id="PTHR21597">
    <property type="entry name" value="THO2 PROTEIN"/>
    <property type="match status" value="1"/>
</dbReference>
<feature type="compositionally biased region" description="Low complexity" evidence="5">
    <location>
        <begin position="59"/>
        <end position="79"/>
    </location>
</feature>
<sequence>MPPKRKARGGIANEGSRPSPHRPGDTSMGQRDRDFSEGGGRGGRGGRNTRRNDRRESAQGQPSQQQQQQQPVGSSSNNSRVTSPTVARPPSAASQQHPPPSIATDQNPAALSHPPTPVPTSYCYEHITDDTIASWTAGRRQELIDHAKQSKADVDIEELTSIFQEFIHAVVEGRLSPADAGTCMKEILGSETQEMIKESFSFEPHTLFLDTLSIIFDNDRGLFKPQLRDFIQASGVSPALLRQTLDAQLLQDLGLIRDTFVKLGIRHATNLLYRQANYNLLREETEGYSKLMTELFTTSNSEPPTAETVHAAFERLKGLIGTFDLDVGRVLDVTLDVFAAVLIKQFRFFIKLLRVSSWWPRSQSPALRGYTGGLPNWALPESSHWISSEESELASADLRRQRDVEFWNRARESHIEAFFQLGGREVTDENLKLLEASESTSEAEVNAASAWIKVTKTLPPQGNRTAAQLLGFKLRFYSSSTRGAEDVLPANLLYLVALLIKVGFMSLVDIYPHLWPLDENMEDLREKRMKEIEEKEKQSRPGAAQNALLMAGALPDDTAPPPTTRARDATGKTDADSKTDAGADEKEKLPEPMEQKAALLICLLTIGAIPESLFILGRFPWLPEAFPEILDRIHRILNHSIDKVYQESRPTAMCAAECPSKSIADIDQSGVPKGSVRLTTTPIKKSMRWPFPDGFDGRDQHYRFYWDEWADNVPVCQTVDDVFTLCDTFLNLSGVNIGKDAALLAKFVSIGAKSLREDRSQQNFDRWQELLRRILVPALSMTTANAAVVNSVWDILKLYPVATRYSIYAEWFEGQISRLSAMKAAFARTRVETRGVMKRISLTNLSEMAKSLAKTSYSSPGIVFKEALSQIESYANLIEAFVECAKYFTDLAYDVLVWSLLSSLGGKQRSRTQDSSILLTSKWLQALSKFAGKVFKRYSILDSTPILQYVNDQLFQGNSTDLIILKELVASMGGVVQVLDFTDEQILAMSGGEVLRRQTLLGLQDKRFESARSAKRLMQSLTDSKLAGRLLINVAQYRQSAIYKLPDDEAHIKYIGSVIDDSHQILVQYLDLLRTNLEPQEFDSLVPAIAQLMDEYGLDASLAFLIGREGISHNMFAKKQETPTATTTDTDGDVSMAQDPTEGDEPKGEADDSTDKTMTPAEIRDKAKKDALRQIHEALEPLVASIKSITPESSWAKLSPEFFVLFWALQLGDIEVPAASYNNAHKRISNIGKDLNRDRSDMSRSGVAKKEAKKAELLKISNELPKEADLQMKRARIVRDYMTEHMASWFTGSVTKLNGVSDAILEECLLPRLVLSASDAEYCYALIKKLHSFGAPNFRLKALYDRIFNVNRLRSMIFTCTVREAEHFGRFLNCILKDLAKWHRDANVFDREAVGKRANLLGFATEFDESGQPTAYCDHAQFRDTLFGWHNKLNLALKSCLGGMEWMHIRNAMTVLKAVLEFFPAVTFMGNHFIEQLRTITDREAASKTAAAGEEGHRVDLSVAAQGALSELQRRKAKWVLPAGFRPNVVCSTTIRRKILLLTSAQNGQAQGKIKDGDASGLRPTATEFKPGSGKGTAEREDGEVKDSRPSAPAASGTPNPKEPNLPPKPTAAQRENAKSAATTAVNSVASSKPSTPKPSGAGTPSTSHAANHRDAPRPIPAMGADRNAHSLPKRPDVPIPNYRTHFPPEGLPDRRDQRDAREPRGPRDARDPREARDHRDQRDNRDPRFPEPSRPDRSREFPNQDRRVPDAPVRETGRLSEKDWPARQEPVPPRREHGAHDRESRPSRDRQPPTNGRPSDQGRLSREAATSTPPPQAPQPPQEEPPINSARLALIQGDQPERPSRTERPPRPSETDRRSGRQRGEPERADIINPERAALIGDGRPEPPVRPARDEPRDRAAPRGHSPRRNGRFNPDSAPDAGRDDRHGRPHHSDHRSSAREPHIEPPVPAPRSDRADRENDRFGPDKGREAFLGPSRGPESDHNRQDQNYGRLNPIQSVVTNDPPSGPRGRGRASARGGAMGTPNSRPDGRYTNDSPAPDERHPPTGPASGRGRRNQYDPNQSVNSPTTATPTPAPHLDRARNMNSGPTGPPSPAPGPPAVGVHPDRLAQIAPIPPPPPPAAGQPPNHGFSRPPLPPLNTPDRPPGGGGNNRTPTGNFPGSTDGVPSGPASNDRGRSGGSRRQIAGINNMLQANMPETNRGTSIRGRGAARGSIAGSDAQVLTGASPVSTPTQERPDPAKAQANGDDHQRNEHERSRREHRSDRGRQSRRSSRERERSPDRERDGKEPREYRDRRSGAQGHSSSNRDEREPRRSGREPSASTRDSNSNAPHGSSRESLGGGRETRHRSDRGEGGRGDGNVGGRNEEWVGGARGQPRGPRDGGSRQNDDRRETREERGRKRRSEDAVGLANDREKRQRR</sequence>
<feature type="compositionally biased region" description="Basic and acidic residues" evidence="5">
    <location>
        <begin position="1577"/>
        <end position="1589"/>
    </location>
</feature>
<evidence type="ECO:0000313" key="9">
    <source>
        <dbReference type="EMBL" id="KAF6817398.1"/>
    </source>
</evidence>
<dbReference type="Pfam" id="PF16134">
    <property type="entry name" value="THOC2_N"/>
    <property type="match status" value="1"/>
</dbReference>
<feature type="domain" description="THO complex subunit 2 N-terminal" evidence="8">
    <location>
        <begin position="127"/>
        <end position="850"/>
    </location>
</feature>
<organism evidence="9 10">
    <name type="scientific">Colletotrichum musicola</name>
    <dbReference type="NCBI Taxonomy" id="2175873"/>
    <lineage>
        <taxon>Eukaryota</taxon>
        <taxon>Fungi</taxon>
        <taxon>Dikarya</taxon>
        <taxon>Ascomycota</taxon>
        <taxon>Pezizomycotina</taxon>
        <taxon>Sordariomycetes</taxon>
        <taxon>Hypocreomycetidae</taxon>
        <taxon>Glomerellales</taxon>
        <taxon>Glomerellaceae</taxon>
        <taxon>Colletotrichum</taxon>
        <taxon>Colletotrichum orchidearum species complex</taxon>
    </lineage>
</organism>
<feature type="compositionally biased region" description="Basic and acidic residues" evidence="5">
    <location>
        <begin position="1840"/>
        <end position="1871"/>
    </location>
</feature>
<feature type="compositionally biased region" description="Basic and acidic residues" evidence="5">
    <location>
        <begin position="2378"/>
        <end position="2419"/>
    </location>
</feature>
<feature type="domain" description="THO complex subunitTHOC2 N-terminal" evidence="7">
    <location>
        <begin position="852"/>
        <end position="928"/>
    </location>
</feature>
<dbReference type="OrthoDB" id="29024at2759"/>
<evidence type="ECO:0000313" key="10">
    <source>
        <dbReference type="Proteomes" id="UP000639643"/>
    </source>
</evidence>
<evidence type="ECO:0000256" key="5">
    <source>
        <dbReference type="SAM" id="MobiDB-lite"/>
    </source>
</evidence>
<evidence type="ECO:0000259" key="7">
    <source>
        <dbReference type="Pfam" id="PF11732"/>
    </source>
</evidence>
<dbReference type="EMBL" id="WIGM01000655">
    <property type="protein sequence ID" value="KAF6817398.1"/>
    <property type="molecule type" value="Genomic_DNA"/>
</dbReference>
<evidence type="ECO:0000256" key="2">
    <source>
        <dbReference type="ARBA" id="ARBA00007857"/>
    </source>
</evidence>
<evidence type="ECO:0000256" key="1">
    <source>
        <dbReference type="ARBA" id="ARBA00004123"/>
    </source>
</evidence>
<dbReference type="InterPro" id="IPR021418">
    <property type="entry name" value="THO_THOC2_C"/>
</dbReference>
<feature type="compositionally biased region" description="Basic and acidic residues" evidence="5">
    <location>
        <begin position="1144"/>
        <end position="1155"/>
    </location>
</feature>
<keyword evidence="4" id="KW-0539">Nucleus</keyword>
<dbReference type="PANTHER" id="PTHR21597:SF0">
    <property type="entry name" value="THO COMPLEX SUBUNIT 2"/>
    <property type="match status" value="1"/>
</dbReference>
<dbReference type="Pfam" id="PF11262">
    <property type="entry name" value="Tho2"/>
    <property type="match status" value="1"/>
</dbReference>